<organism evidence="1 2">
    <name type="scientific">Mucilaginibacter ginsenosidivorax</name>
    <dbReference type="NCBI Taxonomy" id="862126"/>
    <lineage>
        <taxon>Bacteria</taxon>
        <taxon>Pseudomonadati</taxon>
        <taxon>Bacteroidota</taxon>
        <taxon>Sphingobacteriia</taxon>
        <taxon>Sphingobacteriales</taxon>
        <taxon>Sphingobacteriaceae</taxon>
        <taxon>Mucilaginibacter</taxon>
    </lineage>
</organism>
<accession>A0A5B8VU87</accession>
<reference evidence="1 2" key="1">
    <citation type="journal article" date="2013" name="J. Microbiol.">
        <title>Mucilaginibacter ginsenosidivorax sp. nov., with ginsenoside converting activity isolated from sediment.</title>
        <authorList>
            <person name="Kim J.K."/>
            <person name="Choi T.E."/>
            <person name="Liu Q.M."/>
            <person name="Park H.Y."/>
            <person name="Yi T.H."/>
            <person name="Yoon M.H."/>
            <person name="Kim S.C."/>
            <person name="Im W.T."/>
        </authorList>
    </citation>
    <scope>NUCLEOTIDE SEQUENCE [LARGE SCALE GENOMIC DNA]</scope>
    <source>
        <strain evidence="1 2">KHI28</strain>
    </source>
</reference>
<protein>
    <submittedName>
        <fullName evidence="1">Uncharacterized protein</fullName>
    </submittedName>
</protein>
<name>A0A5B8VU87_9SPHI</name>
<proteinExistence type="predicted"/>
<sequence length="226" mass="25581">MTNEKTRPSVSLRASNDKINGLLARERITAADVGDLNQQEQRLLENKLTEILERSKGEERDRFLAKIDPIMHVNTKSDIWERNHMTISNAIENFMRQHAVMPTKNDIAQETGLSRQTVAKHFKEYKTQPEFAAEMEQFKFMSHKILANVFKQASNGDMKAAKLYFDMVGAIDKQPAATVVTAQNNYIQINNTILSQENLKSLSPAQLQLIENIVTNKAAEVPLLGV</sequence>
<gene>
    <name evidence="1" type="ORF">FSB76_02210</name>
</gene>
<dbReference type="EMBL" id="CP042437">
    <property type="protein sequence ID" value="QEC74813.1"/>
    <property type="molecule type" value="Genomic_DNA"/>
</dbReference>
<dbReference type="RefSeq" id="WP_147051972.1">
    <property type="nucleotide sequence ID" value="NZ_CP042437.1"/>
</dbReference>
<dbReference type="AlphaFoldDB" id="A0A5B8VU87"/>
<dbReference type="KEGG" id="mgk:FSB76_02210"/>
<evidence type="ECO:0000313" key="2">
    <source>
        <dbReference type="Proteomes" id="UP000321362"/>
    </source>
</evidence>
<dbReference type="Proteomes" id="UP000321362">
    <property type="component" value="Chromosome"/>
</dbReference>
<evidence type="ECO:0000313" key="1">
    <source>
        <dbReference type="EMBL" id="QEC74813.1"/>
    </source>
</evidence>
<dbReference type="OrthoDB" id="1454428at2"/>
<keyword evidence="2" id="KW-1185">Reference proteome</keyword>